<dbReference type="EMBL" id="JAPFFK010000018">
    <property type="protein sequence ID" value="KAJ6692072.1"/>
    <property type="molecule type" value="Genomic_DNA"/>
</dbReference>
<dbReference type="EC" id="5.6.2.2" evidence="3"/>
<comment type="caution">
    <text evidence="8">The sequence shown here is derived from an EMBL/GenBank/DDBJ whole genome shotgun (WGS) entry which is preliminary data.</text>
</comment>
<dbReference type="GO" id="GO:0000712">
    <property type="term" value="P:resolution of meiotic recombination intermediates"/>
    <property type="evidence" value="ECO:0007669"/>
    <property type="project" value="TreeGrafter"/>
</dbReference>
<organism evidence="8 9">
    <name type="scientific">Salix purpurea</name>
    <name type="common">Purple osier willow</name>
    <dbReference type="NCBI Taxonomy" id="77065"/>
    <lineage>
        <taxon>Eukaryota</taxon>
        <taxon>Viridiplantae</taxon>
        <taxon>Streptophyta</taxon>
        <taxon>Embryophyta</taxon>
        <taxon>Tracheophyta</taxon>
        <taxon>Spermatophyta</taxon>
        <taxon>Magnoliopsida</taxon>
        <taxon>eudicotyledons</taxon>
        <taxon>Gunneridae</taxon>
        <taxon>Pentapetalae</taxon>
        <taxon>rosids</taxon>
        <taxon>fabids</taxon>
        <taxon>Malpighiales</taxon>
        <taxon>Salicaceae</taxon>
        <taxon>Saliceae</taxon>
        <taxon>Salix</taxon>
    </lineage>
</organism>
<keyword evidence="9" id="KW-1185">Reference proteome</keyword>
<evidence type="ECO:0000313" key="8">
    <source>
        <dbReference type="EMBL" id="KAJ6692072.1"/>
    </source>
</evidence>
<keyword evidence="5" id="KW-0238">DNA-binding</keyword>
<evidence type="ECO:0000313" key="9">
    <source>
        <dbReference type="Proteomes" id="UP001151532"/>
    </source>
</evidence>
<evidence type="ECO:0000256" key="2">
    <source>
        <dbReference type="ARBA" id="ARBA00001946"/>
    </source>
</evidence>
<dbReference type="Proteomes" id="UP001151532">
    <property type="component" value="Chromosome 9"/>
</dbReference>
<dbReference type="GO" id="GO:0000819">
    <property type="term" value="P:sister chromatid segregation"/>
    <property type="evidence" value="ECO:0007669"/>
    <property type="project" value="TreeGrafter"/>
</dbReference>
<protein>
    <recommendedName>
        <fullName evidence="3">DNA topoisomerase (ATP-hydrolyzing)</fullName>
        <ecNumber evidence="3">5.6.2.2</ecNumber>
    </recommendedName>
</protein>
<sequence>MAAETKKIPLSTSGSLNMNQEKTIEETYQKKSQLEHILLRPDTYIGSIEKHAQILWVFEDDKMVNRSVTYVPGLYKIFDEILVNAADNKQRDPKMDSLKVVIDVENNLVSVYNNGDGVPVDIHKEEGVYVPELIFGHLLTSSNYDDTMKKTTGGRNGYGAKLTNIFSTEFVIETADGKRKKKYKQVFSNNMGKRSEPIITKCKESENWTKVTFKPDLAKFSMTHLEEDVVALMKKRVVDMAGCLGKTVKVELNGSRVPVKSFQDYVNLYLNSASESILKRVYWFGQFLRESW</sequence>
<dbReference type="SMART" id="SM00433">
    <property type="entry name" value="TOP2c"/>
    <property type="match status" value="1"/>
</dbReference>
<dbReference type="GO" id="GO:0005634">
    <property type="term" value="C:nucleus"/>
    <property type="evidence" value="ECO:0007669"/>
    <property type="project" value="TreeGrafter"/>
</dbReference>
<reference evidence="8" key="2">
    <citation type="journal article" date="2023" name="Int. J. Mol. Sci.">
        <title>De Novo Assembly and Annotation of 11 Diverse Shrub Willow (Salix) Genomes Reveals Novel Gene Organization in Sex-Linked Regions.</title>
        <authorList>
            <person name="Hyden B."/>
            <person name="Feng K."/>
            <person name="Yates T.B."/>
            <person name="Jawdy S."/>
            <person name="Cereghino C."/>
            <person name="Smart L.B."/>
            <person name="Muchero W."/>
        </authorList>
    </citation>
    <scope>NUCLEOTIDE SEQUENCE</scope>
    <source>
        <tissue evidence="8">Shoot tip</tissue>
    </source>
</reference>
<comment type="cofactor">
    <cofactor evidence="2">
        <name>Mg(2+)</name>
        <dbReference type="ChEBI" id="CHEBI:18420"/>
    </cofactor>
</comment>
<gene>
    <name evidence="8" type="ORF">OIU79_013940</name>
</gene>
<dbReference type="PANTHER" id="PTHR10169">
    <property type="entry name" value="DNA TOPOISOMERASE/GYRASE"/>
    <property type="match status" value="1"/>
</dbReference>
<dbReference type="CDD" id="cd16930">
    <property type="entry name" value="HATPase_TopII-like"/>
    <property type="match status" value="1"/>
</dbReference>
<evidence type="ECO:0000259" key="7">
    <source>
        <dbReference type="Pfam" id="PF02518"/>
    </source>
</evidence>
<dbReference type="PRINTS" id="PR00418">
    <property type="entry name" value="TPI2FAMILY"/>
</dbReference>
<dbReference type="SUPFAM" id="SSF55874">
    <property type="entry name" value="ATPase domain of HSP90 chaperone/DNA topoisomerase II/histidine kinase"/>
    <property type="match status" value="1"/>
</dbReference>
<keyword evidence="6" id="KW-0413">Isomerase</keyword>
<dbReference type="Gene3D" id="3.30.565.10">
    <property type="entry name" value="Histidine kinase-like ATPase, C-terminal domain"/>
    <property type="match status" value="1"/>
</dbReference>
<dbReference type="InterPro" id="IPR001241">
    <property type="entry name" value="Topo_IIA"/>
</dbReference>
<evidence type="ECO:0000256" key="6">
    <source>
        <dbReference type="ARBA" id="ARBA00023235"/>
    </source>
</evidence>
<dbReference type="FunFam" id="3.30.565.10:FF:000004">
    <property type="entry name" value="DNA topoisomerase 2"/>
    <property type="match status" value="1"/>
</dbReference>
<evidence type="ECO:0000256" key="1">
    <source>
        <dbReference type="ARBA" id="ARBA00000185"/>
    </source>
</evidence>
<accession>A0A9Q0SW97</accession>
<dbReference type="GO" id="GO:0003677">
    <property type="term" value="F:DNA binding"/>
    <property type="evidence" value="ECO:0007669"/>
    <property type="project" value="UniProtKB-KW"/>
</dbReference>
<dbReference type="InterPro" id="IPR003594">
    <property type="entry name" value="HATPase_dom"/>
</dbReference>
<proteinExistence type="predicted"/>
<dbReference type="PANTHER" id="PTHR10169:SF38">
    <property type="entry name" value="DNA TOPOISOMERASE 2"/>
    <property type="match status" value="1"/>
</dbReference>
<dbReference type="AlphaFoldDB" id="A0A9Q0SW97"/>
<evidence type="ECO:0000256" key="5">
    <source>
        <dbReference type="ARBA" id="ARBA00023125"/>
    </source>
</evidence>
<dbReference type="InterPro" id="IPR050634">
    <property type="entry name" value="DNA_Topoisomerase_II"/>
</dbReference>
<keyword evidence="4" id="KW-0799">Topoisomerase</keyword>
<feature type="domain" description="Histidine kinase/HSP90-like ATPase" evidence="7">
    <location>
        <begin position="73"/>
        <end position="168"/>
    </location>
</feature>
<dbReference type="GO" id="GO:0005524">
    <property type="term" value="F:ATP binding"/>
    <property type="evidence" value="ECO:0007669"/>
    <property type="project" value="InterPro"/>
</dbReference>
<dbReference type="InterPro" id="IPR036890">
    <property type="entry name" value="HATPase_C_sf"/>
</dbReference>
<evidence type="ECO:0000256" key="3">
    <source>
        <dbReference type="ARBA" id="ARBA00012895"/>
    </source>
</evidence>
<evidence type="ECO:0000256" key="4">
    <source>
        <dbReference type="ARBA" id="ARBA00023029"/>
    </source>
</evidence>
<reference evidence="8" key="1">
    <citation type="submission" date="2022-11" db="EMBL/GenBank/DDBJ databases">
        <authorList>
            <person name="Hyden B.L."/>
            <person name="Feng K."/>
            <person name="Yates T."/>
            <person name="Jawdy S."/>
            <person name="Smart L.B."/>
            <person name="Muchero W."/>
        </authorList>
    </citation>
    <scope>NUCLEOTIDE SEQUENCE</scope>
    <source>
        <tissue evidence="8">Shoot tip</tissue>
    </source>
</reference>
<comment type="catalytic activity">
    <reaction evidence="1">
        <text>ATP-dependent breakage, passage and rejoining of double-stranded DNA.</text>
        <dbReference type="EC" id="5.6.2.2"/>
    </reaction>
</comment>
<dbReference type="GO" id="GO:0003918">
    <property type="term" value="F:DNA topoisomerase type II (double strand cut, ATP-hydrolyzing) activity"/>
    <property type="evidence" value="ECO:0007669"/>
    <property type="project" value="UniProtKB-EC"/>
</dbReference>
<dbReference type="GO" id="GO:0006265">
    <property type="term" value="P:DNA topological change"/>
    <property type="evidence" value="ECO:0007669"/>
    <property type="project" value="InterPro"/>
</dbReference>
<dbReference type="OrthoDB" id="276498at2759"/>
<dbReference type="Pfam" id="PF02518">
    <property type="entry name" value="HATPase_c"/>
    <property type="match status" value="1"/>
</dbReference>
<name>A0A9Q0SW97_SALPP</name>